<evidence type="ECO:0000313" key="3">
    <source>
        <dbReference type="EMBL" id="MCY0965282.1"/>
    </source>
</evidence>
<keyword evidence="4" id="KW-1185">Reference proteome</keyword>
<feature type="domain" description="LysM" evidence="2">
    <location>
        <begin position="31"/>
        <end position="79"/>
    </location>
</feature>
<dbReference type="RefSeq" id="WP_283173495.1">
    <property type="nucleotide sequence ID" value="NZ_JAPNOA010000025.1"/>
</dbReference>
<name>A0A9X3ECX9_9GAMM</name>
<dbReference type="Proteomes" id="UP001150830">
    <property type="component" value="Unassembled WGS sequence"/>
</dbReference>
<dbReference type="InterPro" id="IPR036779">
    <property type="entry name" value="LysM_dom_sf"/>
</dbReference>
<feature type="chain" id="PRO_5040795348" evidence="1">
    <location>
        <begin position="23"/>
        <end position="354"/>
    </location>
</feature>
<dbReference type="PANTHER" id="PTHR34700:SF4">
    <property type="entry name" value="PHAGE-LIKE ELEMENT PBSX PROTEIN XKDP"/>
    <property type="match status" value="1"/>
</dbReference>
<proteinExistence type="predicted"/>
<keyword evidence="1" id="KW-0732">Signal</keyword>
<evidence type="ECO:0000313" key="4">
    <source>
        <dbReference type="Proteomes" id="UP001150830"/>
    </source>
</evidence>
<dbReference type="SUPFAM" id="SSF54106">
    <property type="entry name" value="LysM domain"/>
    <property type="match status" value="1"/>
</dbReference>
<evidence type="ECO:0000256" key="1">
    <source>
        <dbReference type="SAM" id="SignalP"/>
    </source>
</evidence>
<dbReference type="InterPro" id="IPR018392">
    <property type="entry name" value="LysM"/>
</dbReference>
<dbReference type="AlphaFoldDB" id="A0A9X3ECX9"/>
<sequence length="354" mass="38998">MSKTIKRLLAVMLVGLTSQVSALELLPNAPQEYVVVPGDTLWDISERFTNDPWKWPEIWHQNTQIENPHLIFPGDRIGLINVNGETRVGVLERGDSSRTVKLTPGGDKNRLQPTARVEPIESAIPAIPAESIRGYLKEHRVVREEDLVNAPRIIAGEDNHVVLGAGSNAYARGNFNQQNIEAFSIYRRGQVYRDPETGEVLGLEALGIGLARQIGVQGDIATVELDRTSEQVRIGDVLLPTEDRTLVTRFFPKAPERDVHGQILAVSGGVSQVGQYNVVVLNRGERDGLAVGDVLLVKKAGAVVVDRVQGDKVRLPEERAGSMMVFRTFDKMSYALIMKATRPLRVGDTFSSPD</sequence>
<dbReference type="PANTHER" id="PTHR34700">
    <property type="entry name" value="POTASSIUM BINDING PROTEIN KBP"/>
    <property type="match status" value="1"/>
</dbReference>
<dbReference type="Pfam" id="PF01476">
    <property type="entry name" value="LysM"/>
    <property type="match status" value="1"/>
</dbReference>
<comment type="caution">
    <text evidence="3">The sequence shown here is derived from an EMBL/GenBank/DDBJ whole genome shotgun (WGS) entry which is preliminary data.</text>
</comment>
<dbReference type="InterPro" id="IPR052196">
    <property type="entry name" value="Bact_Kbp"/>
</dbReference>
<reference evidence="3" key="1">
    <citation type="submission" date="2022-11" db="EMBL/GenBank/DDBJ databases">
        <title>Parathalassolutuus dongxingensis gen. nov., sp. nov., a novel member of family Oceanospirillaceae isolated from a coastal shrimp pond in Guangxi, China.</title>
        <authorList>
            <person name="Chen H."/>
        </authorList>
    </citation>
    <scope>NUCLEOTIDE SEQUENCE</scope>
    <source>
        <strain evidence="3">G-43</strain>
    </source>
</reference>
<organism evidence="3 4">
    <name type="scientific">Parathalassolituus penaei</name>
    <dbReference type="NCBI Taxonomy" id="2997323"/>
    <lineage>
        <taxon>Bacteria</taxon>
        <taxon>Pseudomonadati</taxon>
        <taxon>Pseudomonadota</taxon>
        <taxon>Gammaproteobacteria</taxon>
        <taxon>Oceanospirillales</taxon>
        <taxon>Oceanospirillaceae</taxon>
        <taxon>Parathalassolituus</taxon>
    </lineage>
</organism>
<dbReference type="CDD" id="cd00118">
    <property type="entry name" value="LysM"/>
    <property type="match status" value="1"/>
</dbReference>
<feature type="signal peptide" evidence="1">
    <location>
        <begin position="1"/>
        <end position="22"/>
    </location>
</feature>
<dbReference type="PROSITE" id="PS51782">
    <property type="entry name" value="LYSM"/>
    <property type="match status" value="1"/>
</dbReference>
<dbReference type="EMBL" id="JAPNOA010000025">
    <property type="protein sequence ID" value="MCY0965282.1"/>
    <property type="molecule type" value="Genomic_DNA"/>
</dbReference>
<evidence type="ECO:0000259" key="2">
    <source>
        <dbReference type="PROSITE" id="PS51782"/>
    </source>
</evidence>
<accession>A0A9X3ECX9</accession>
<gene>
    <name evidence="3" type="ORF">OUO13_08800</name>
</gene>
<dbReference type="Gene3D" id="3.10.350.10">
    <property type="entry name" value="LysM domain"/>
    <property type="match status" value="1"/>
</dbReference>
<protein>
    <submittedName>
        <fullName evidence="3">LysM peptidoglycan-binding domain-containing protein</fullName>
    </submittedName>
</protein>